<dbReference type="GeneID" id="81373540"/>
<dbReference type="RefSeq" id="XP_056485180.1">
    <property type="nucleotide sequence ID" value="XM_056634560.1"/>
</dbReference>
<dbReference type="EMBL" id="JAPZBU010000009">
    <property type="protein sequence ID" value="KAJ5387382.1"/>
    <property type="molecule type" value="Genomic_DNA"/>
</dbReference>
<name>A0A9X0B438_9EURO</name>
<feature type="signal peptide" evidence="1">
    <location>
        <begin position="1"/>
        <end position="17"/>
    </location>
</feature>
<keyword evidence="1" id="KW-0732">Signal</keyword>
<dbReference type="OrthoDB" id="4281801at2759"/>
<dbReference type="AlphaFoldDB" id="A0A9X0B438"/>
<sequence length="109" mass="11584">MKATFGTLFTLLVAASAAPFRESSNQVARFSGSQLQSLLNVLAIHNVHGALDVDQNISCTVAYTLSLSICHPARHFGIILLINFTGTTGPPYTIDLASLDLSNCTYTGP</sequence>
<feature type="chain" id="PRO_5040763757" evidence="1">
    <location>
        <begin position="18"/>
        <end position="109"/>
    </location>
</feature>
<evidence type="ECO:0000313" key="3">
    <source>
        <dbReference type="Proteomes" id="UP001147747"/>
    </source>
</evidence>
<gene>
    <name evidence="2" type="ORF">N7509_009923</name>
</gene>
<comment type="caution">
    <text evidence="2">The sequence shown here is derived from an EMBL/GenBank/DDBJ whole genome shotgun (WGS) entry which is preliminary data.</text>
</comment>
<keyword evidence="3" id="KW-1185">Reference proteome</keyword>
<evidence type="ECO:0000313" key="2">
    <source>
        <dbReference type="EMBL" id="KAJ5387382.1"/>
    </source>
</evidence>
<organism evidence="2 3">
    <name type="scientific">Penicillium cosmopolitanum</name>
    <dbReference type="NCBI Taxonomy" id="1131564"/>
    <lineage>
        <taxon>Eukaryota</taxon>
        <taxon>Fungi</taxon>
        <taxon>Dikarya</taxon>
        <taxon>Ascomycota</taxon>
        <taxon>Pezizomycotina</taxon>
        <taxon>Eurotiomycetes</taxon>
        <taxon>Eurotiomycetidae</taxon>
        <taxon>Eurotiales</taxon>
        <taxon>Aspergillaceae</taxon>
        <taxon>Penicillium</taxon>
    </lineage>
</organism>
<dbReference type="Proteomes" id="UP001147747">
    <property type="component" value="Unassembled WGS sequence"/>
</dbReference>
<reference evidence="2" key="1">
    <citation type="submission" date="2022-12" db="EMBL/GenBank/DDBJ databases">
        <authorList>
            <person name="Petersen C."/>
        </authorList>
    </citation>
    <scope>NUCLEOTIDE SEQUENCE</scope>
    <source>
        <strain evidence="2">IBT 29677</strain>
    </source>
</reference>
<reference evidence="2" key="2">
    <citation type="journal article" date="2023" name="IMA Fungus">
        <title>Comparative genomic study of the Penicillium genus elucidates a diverse pangenome and 15 lateral gene transfer events.</title>
        <authorList>
            <person name="Petersen C."/>
            <person name="Sorensen T."/>
            <person name="Nielsen M.R."/>
            <person name="Sondergaard T.E."/>
            <person name="Sorensen J.L."/>
            <person name="Fitzpatrick D.A."/>
            <person name="Frisvad J.C."/>
            <person name="Nielsen K.L."/>
        </authorList>
    </citation>
    <scope>NUCLEOTIDE SEQUENCE</scope>
    <source>
        <strain evidence="2">IBT 29677</strain>
    </source>
</reference>
<evidence type="ECO:0000256" key="1">
    <source>
        <dbReference type="SAM" id="SignalP"/>
    </source>
</evidence>
<accession>A0A9X0B438</accession>
<protein>
    <submittedName>
        <fullName evidence="2">Uncharacterized protein</fullName>
    </submittedName>
</protein>
<proteinExistence type="predicted"/>